<protein>
    <submittedName>
        <fullName evidence="2">Uncharacterized protein</fullName>
    </submittedName>
</protein>
<name>A0A9W8M3W5_9FUNG</name>
<reference evidence="2" key="1">
    <citation type="submission" date="2022-07" db="EMBL/GenBank/DDBJ databases">
        <title>Phylogenomic reconstructions and comparative analyses of Kickxellomycotina fungi.</title>
        <authorList>
            <person name="Reynolds N.K."/>
            <person name="Stajich J.E."/>
            <person name="Barry K."/>
            <person name="Grigoriev I.V."/>
            <person name="Crous P."/>
            <person name="Smith M.E."/>
        </authorList>
    </citation>
    <scope>NUCLEOTIDE SEQUENCE</scope>
    <source>
        <strain evidence="2">RSA 476</strain>
    </source>
</reference>
<keyword evidence="3" id="KW-1185">Reference proteome</keyword>
<feature type="compositionally biased region" description="Polar residues" evidence="1">
    <location>
        <begin position="1"/>
        <end position="18"/>
    </location>
</feature>
<sequence length="198" mass="22338">MSHSQPVQSSTAQGQLSATLGPMPPPRPVINRTEAQQARVTHLIDLMQQLVKQMDVFWEVQIQTPHIPQSATQVREILAVLLPEITTLGPELREHEQAQVMGMLHHVTQRVDAVSTAHIQATQVLEEEQATLAAEIEKLTDQEEKADEDHENEQKDINKMPDLQTAALKAQLTMKSTLTECLAELDSELRKEMRKKYL</sequence>
<feature type="region of interest" description="Disordered" evidence="1">
    <location>
        <begin position="1"/>
        <end position="27"/>
    </location>
</feature>
<dbReference type="Proteomes" id="UP001140074">
    <property type="component" value="Unassembled WGS sequence"/>
</dbReference>
<evidence type="ECO:0000256" key="1">
    <source>
        <dbReference type="SAM" id="MobiDB-lite"/>
    </source>
</evidence>
<feature type="region of interest" description="Disordered" evidence="1">
    <location>
        <begin position="141"/>
        <end position="160"/>
    </location>
</feature>
<evidence type="ECO:0000313" key="2">
    <source>
        <dbReference type="EMBL" id="KAJ2862716.1"/>
    </source>
</evidence>
<accession>A0A9W8M3W5</accession>
<evidence type="ECO:0000313" key="3">
    <source>
        <dbReference type="Proteomes" id="UP001140074"/>
    </source>
</evidence>
<proteinExistence type="predicted"/>
<dbReference type="EMBL" id="JANBUY010000154">
    <property type="protein sequence ID" value="KAJ2862716.1"/>
    <property type="molecule type" value="Genomic_DNA"/>
</dbReference>
<organism evidence="2 3">
    <name type="scientific">Coemansia aciculifera</name>
    <dbReference type="NCBI Taxonomy" id="417176"/>
    <lineage>
        <taxon>Eukaryota</taxon>
        <taxon>Fungi</taxon>
        <taxon>Fungi incertae sedis</taxon>
        <taxon>Zoopagomycota</taxon>
        <taxon>Kickxellomycotina</taxon>
        <taxon>Kickxellomycetes</taxon>
        <taxon>Kickxellales</taxon>
        <taxon>Kickxellaceae</taxon>
        <taxon>Coemansia</taxon>
    </lineage>
</organism>
<comment type="caution">
    <text evidence="2">The sequence shown here is derived from an EMBL/GenBank/DDBJ whole genome shotgun (WGS) entry which is preliminary data.</text>
</comment>
<gene>
    <name evidence="2" type="ORF">GGH94_004092</name>
</gene>
<dbReference type="AlphaFoldDB" id="A0A9W8M3W5"/>